<dbReference type="PANTHER" id="PTHR43656:SF5">
    <property type="entry name" value="NADH:FLAVIN OXIDOREDUCTASE_NADH OXIDASE N-TERMINAL DOMAIN-CONTAINING PROTEIN"/>
    <property type="match status" value="1"/>
</dbReference>
<evidence type="ECO:0000259" key="6">
    <source>
        <dbReference type="Pfam" id="PF00724"/>
    </source>
</evidence>
<evidence type="ECO:0000256" key="3">
    <source>
        <dbReference type="ARBA" id="ARBA00022643"/>
    </source>
</evidence>
<dbReference type="Pfam" id="PF00724">
    <property type="entry name" value="Oxidored_FMN"/>
    <property type="match status" value="1"/>
</dbReference>
<evidence type="ECO:0000256" key="1">
    <source>
        <dbReference type="ARBA" id="ARBA00005979"/>
    </source>
</evidence>
<dbReference type="Gene3D" id="3.20.20.70">
    <property type="entry name" value="Aldolase class I"/>
    <property type="match status" value="2"/>
</dbReference>
<evidence type="ECO:0000256" key="5">
    <source>
        <dbReference type="SAM" id="MobiDB-lite"/>
    </source>
</evidence>
<feature type="domain" description="NADH:flavin oxidoreductase/NADH oxidase N-terminal" evidence="6">
    <location>
        <begin position="3"/>
        <end position="109"/>
    </location>
</feature>
<dbReference type="AlphaFoldDB" id="A0A5B0SCK7"/>
<dbReference type="SUPFAM" id="SSF51395">
    <property type="entry name" value="FMN-linked oxidoreductases"/>
    <property type="match status" value="1"/>
</dbReference>
<evidence type="ECO:0000256" key="2">
    <source>
        <dbReference type="ARBA" id="ARBA00022630"/>
    </source>
</evidence>
<name>A0A5B0SCK7_PUCGR</name>
<comment type="caution">
    <text evidence="7">The sequence shown here is derived from an EMBL/GenBank/DDBJ whole genome shotgun (WGS) entry which is preliminary data.</text>
</comment>
<feature type="compositionally biased region" description="Polar residues" evidence="5">
    <location>
        <begin position="22"/>
        <end position="38"/>
    </location>
</feature>
<keyword evidence="2" id="KW-0285">Flavoprotein</keyword>
<accession>A0A5B0SCK7</accession>
<dbReference type="InterPro" id="IPR013785">
    <property type="entry name" value="Aldolase_TIM"/>
</dbReference>
<dbReference type="GO" id="GO:0016491">
    <property type="term" value="F:oxidoreductase activity"/>
    <property type="evidence" value="ECO:0007669"/>
    <property type="project" value="UniProtKB-KW"/>
</dbReference>
<sequence>MDASKAHGSLVIGQLTHAGRQTPIQINPNPVSASETQSPPFFGMEFGKPRALSVDEIHDVVDRFAYGAEVLYKAGADGAQLHGAHGYLLSQFLSPRVNKRADEYGVSEEGSRLTNTCEMIARLISVLPTYLTIYIGGSFENRSRIVFEIIDAIKKRVKDPKFILSIKYNSHDFIDGGFTKEDSQMMAKKLEAAGVELIELSGGTYELMPLEEKRESTLKREGFFLEFADGIRPHLSGASVLAVTGGFRTLEGMASAVSSKGRTCDVVGLARPLAYEPHFVAELLAGKTKRAKQMAFDSMLIFVAYHVLKLIAHKKPIPDLQNEETAKELIASLTAK</sequence>
<feature type="region of interest" description="Disordered" evidence="5">
    <location>
        <begin position="19"/>
        <end position="38"/>
    </location>
</feature>
<protein>
    <recommendedName>
        <fullName evidence="6">NADH:flavin oxidoreductase/NADH oxidase N-terminal domain-containing protein</fullName>
    </recommendedName>
</protein>
<keyword evidence="3" id="KW-0288">FMN</keyword>
<dbReference type="InterPro" id="IPR001155">
    <property type="entry name" value="OxRdtase_FMN_N"/>
</dbReference>
<dbReference type="InterPro" id="IPR051799">
    <property type="entry name" value="NADH_flavin_oxidoreductase"/>
</dbReference>
<evidence type="ECO:0000313" key="8">
    <source>
        <dbReference type="Proteomes" id="UP000325313"/>
    </source>
</evidence>
<organism evidence="7 8">
    <name type="scientific">Puccinia graminis f. sp. tritici</name>
    <dbReference type="NCBI Taxonomy" id="56615"/>
    <lineage>
        <taxon>Eukaryota</taxon>
        <taxon>Fungi</taxon>
        <taxon>Dikarya</taxon>
        <taxon>Basidiomycota</taxon>
        <taxon>Pucciniomycotina</taxon>
        <taxon>Pucciniomycetes</taxon>
        <taxon>Pucciniales</taxon>
        <taxon>Pucciniaceae</taxon>
        <taxon>Puccinia</taxon>
    </lineage>
</organism>
<comment type="similarity">
    <text evidence="1">Belongs to the NADH:flavin oxidoreductase/NADH oxidase family.</text>
</comment>
<reference evidence="7 8" key="1">
    <citation type="submission" date="2019-05" db="EMBL/GenBank/DDBJ databases">
        <title>Emergence of the Ug99 lineage of the wheat stem rust pathogen through somatic hybridization.</title>
        <authorList>
            <person name="Li F."/>
            <person name="Upadhyaya N.M."/>
            <person name="Sperschneider J."/>
            <person name="Matny O."/>
            <person name="Nguyen-Phuc H."/>
            <person name="Mago R."/>
            <person name="Raley C."/>
            <person name="Miller M.E."/>
            <person name="Silverstein K.A.T."/>
            <person name="Henningsen E."/>
            <person name="Hirsch C.D."/>
            <person name="Visser B."/>
            <person name="Pretorius Z.A."/>
            <person name="Steffenson B.J."/>
            <person name="Schwessinger B."/>
            <person name="Dodds P.N."/>
            <person name="Figueroa M."/>
        </authorList>
    </citation>
    <scope>NUCLEOTIDE SEQUENCE [LARGE SCALE GENOMIC DNA]</scope>
    <source>
        <strain evidence="7 8">Ug99</strain>
    </source>
</reference>
<gene>
    <name evidence="7" type="ORF">PGTUg99_024050</name>
</gene>
<evidence type="ECO:0000313" key="7">
    <source>
        <dbReference type="EMBL" id="KAA1135786.1"/>
    </source>
</evidence>
<dbReference type="GO" id="GO:0010181">
    <property type="term" value="F:FMN binding"/>
    <property type="evidence" value="ECO:0007669"/>
    <property type="project" value="InterPro"/>
</dbReference>
<dbReference type="EMBL" id="VDEP01000037">
    <property type="protein sequence ID" value="KAA1135786.1"/>
    <property type="molecule type" value="Genomic_DNA"/>
</dbReference>
<keyword evidence="4" id="KW-0560">Oxidoreductase</keyword>
<dbReference type="PANTHER" id="PTHR43656">
    <property type="entry name" value="BINDING OXIDOREDUCTASE, PUTATIVE (AFU_ORTHOLOGUE AFUA_2G08260)-RELATED"/>
    <property type="match status" value="1"/>
</dbReference>
<proteinExistence type="inferred from homology"/>
<dbReference type="Proteomes" id="UP000325313">
    <property type="component" value="Unassembled WGS sequence"/>
</dbReference>
<evidence type="ECO:0000256" key="4">
    <source>
        <dbReference type="ARBA" id="ARBA00023002"/>
    </source>
</evidence>